<keyword evidence="2" id="KW-0540">Nuclease</keyword>
<dbReference type="RefSeq" id="WP_035505968.1">
    <property type="nucleotide sequence ID" value="NZ_CCDI010000001.1"/>
</dbReference>
<evidence type="ECO:0000313" key="2">
    <source>
        <dbReference type="EMBL" id="CDQ22597.1"/>
    </source>
</evidence>
<dbReference type="SUPFAM" id="SSF54060">
    <property type="entry name" value="His-Me finger endonucleases"/>
    <property type="match status" value="1"/>
</dbReference>
<dbReference type="SUPFAM" id="SSF64496">
    <property type="entry name" value="DNA-binding domain of intron-encoded endonucleases"/>
    <property type="match status" value="1"/>
</dbReference>
<evidence type="ECO:0000313" key="3">
    <source>
        <dbReference type="Proteomes" id="UP000028868"/>
    </source>
</evidence>
<reference evidence="3" key="1">
    <citation type="submission" date="2014-03" db="EMBL/GenBank/DDBJ databases">
        <authorList>
            <person name="Urmite Genomes U."/>
        </authorList>
    </citation>
    <scope>NUCLEOTIDE SEQUENCE [LARGE SCALE GENOMIC DNA]</scope>
    <source>
        <strain evidence="3">HD-03</strain>
    </source>
</reference>
<dbReference type="Pfam" id="PF07463">
    <property type="entry name" value="NUMOD4"/>
    <property type="match status" value="1"/>
</dbReference>
<keyword evidence="2" id="KW-0255">Endonuclease</keyword>
<evidence type="ECO:0000259" key="1">
    <source>
        <dbReference type="SMART" id="SM00507"/>
    </source>
</evidence>
<name>A0A059NYN0_9BACI</name>
<accession>A0A059NYN0</accession>
<proteinExistence type="predicted"/>
<dbReference type="GO" id="GO:0004519">
    <property type="term" value="F:endonuclease activity"/>
    <property type="evidence" value="ECO:0007669"/>
    <property type="project" value="UniProtKB-KW"/>
</dbReference>
<dbReference type="Proteomes" id="UP000028868">
    <property type="component" value="Unassembled WGS sequence"/>
</dbReference>
<protein>
    <submittedName>
        <fullName evidence="2">Group I intron endonuclease</fullName>
    </submittedName>
</protein>
<keyword evidence="3" id="KW-1185">Reference proteome</keyword>
<dbReference type="Pfam" id="PF13392">
    <property type="entry name" value="HNH_3"/>
    <property type="match status" value="1"/>
</dbReference>
<dbReference type="Gene3D" id="3.90.75.20">
    <property type="match status" value="1"/>
</dbReference>
<dbReference type="SMART" id="SM00507">
    <property type="entry name" value="HNHc"/>
    <property type="match status" value="1"/>
</dbReference>
<gene>
    <name evidence="2" type="ORF">BN983_00810</name>
</gene>
<sequence>MEWRDVVGYEGIYEVSDEGGVRTHKNKTTYSVRHGVRNWRQRVLAQKISADGCHRVNLWKDRKEKTWLVHRLVALAFIEKVEGKDYVNHIDGDHYNNSVSNLEWCTHKENSNHAFDTGLMPTSKKVLVVDENDGEEFEFRSMAKASLFLGKAHGFVSGRLKANKNYYRNFKFKVLGE</sequence>
<dbReference type="InterPro" id="IPR010902">
    <property type="entry name" value="NUMOD4"/>
</dbReference>
<dbReference type="AlphaFoldDB" id="A0A059NYN0"/>
<dbReference type="GO" id="GO:0016788">
    <property type="term" value="F:hydrolase activity, acting on ester bonds"/>
    <property type="evidence" value="ECO:0007669"/>
    <property type="project" value="InterPro"/>
</dbReference>
<dbReference type="EMBL" id="CCDI010000001">
    <property type="protein sequence ID" value="CDQ22597.1"/>
    <property type="molecule type" value="Genomic_DNA"/>
</dbReference>
<comment type="caution">
    <text evidence="2">The sequence shown here is derived from an EMBL/GenBank/DDBJ whole genome shotgun (WGS) entry which is preliminary data.</text>
</comment>
<dbReference type="InterPro" id="IPR003615">
    <property type="entry name" value="HNH_nuc"/>
</dbReference>
<reference evidence="2 3" key="2">
    <citation type="submission" date="2014-05" db="EMBL/GenBank/DDBJ databases">
        <title>Draft genome sequence of Halobacillus karajensis HK-03.</title>
        <authorList>
            <person name="Khelaifia S."/>
            <person name="Croce O."/>
            <person name="Lagier J.C."/>
            <person name="Raoult D."/>
        </authorList>
    </citation>
    <scope>NUCLEOTIDE SEQUENCE [LARGE SCALE GENOMIC DNA]</scope>
    <source>
        <strain evidence="2 3">HD-03</strain>
    </source>
</reference>
<dbReference type="InterPro" id="IPR044925">
    <property type="entry name" value="His-Me_finger_sf"/>
</dbReference>
<organism evidence="2 3">
    <name type="scientific">Halobacillus karajensis</name>
    <dbReference type="NCBI Taxonomy" id="195088"/>
    <lineage>
        <taxon>Bacteria</taxon>
        <taxon>Bacillati</taxon>
        <taxon>Bacillota</taxon>
        <taxon>Bacilli</taxon>
        <taxon>Bacillales</taxon>
        <taxon>Bacillaceae</taxon>
        <taxon>Halobacillus</taxon>
    </lineage>
</organism>
<keyword evidence="2" id="KW-0378">Hydrolase</keyword>
<feature type="domain" description="HNH nuclease" evidence="1">
    <location>
        <begin position="63"/>
        <end position="111"/>
    </location>
</feature>